<evidence type="ECO:0000313" key="12">
    <source>
        <dbReference type="EMBL" id="XDT71263.1"/>
    </source>
</evidence>
<dbReference type="KEGG" id="tcd:AAIA72_10645"/>
<keyword evidence="1" id="KW-0813">Transport</keyword>
<dbReference type="InterPro" id="IPR050334">
    <property type="entry name" value="Molybdenum_import_ModC"/>
</dbReference>
<dbReference type="GO" id="GO:0015098">
    <property type="term" value="F:molybdate ion transmembrane transporter activity"/>
    <property type="evidence" value="ECO:0007669"/>
    <property type="project" value="InterPro"/>
</dbReference>
<evidence type="ECO:0000256" key="7">
    <source>
        <dbReference type="ARBA" id="ARBA00022967"/>
    </source>
</evidence>
<keyword evidence="6 12" id="KW-0067">ATP-binding</keyword>
<dbReference type="GO" id="GO:0016887">
    <property type="term" value="F:ATP hydrolysis activity"/>
    <property type="evidence" value="ECO:0007669"/>
    <property type="project" value="InterPro"/>
</dbReference>
<dbReference type="PROSITE" id="PS50893">
    <property type="entry name" value="ABC_TRANSPORTER_2"/>
    <property type="match status" value="1"/>
</dbReference>
<gene>
    <name evidence="12" type="primary">modC</name>
    <name evidence="12" type="ORF">AAIA72_10645</name>
</gene>
<evidence type="ECO:0000256" key="5">
    <source>
        <dbReference type="ARBA" id="ARBA00022741"/>
    </source>
</evidence>
<evidence type="ECO:0000256" key="4">
    <source>
        <dbReference type="ARBA" id="ARBA00022519"/>
    </source>
</evidence>
<name>A0AB39UT68_9GAMM</name>
<dbReference type="SUPFAM" id="SSF52540">
    <property type="entry name" value="P-loop containing nucleoside triphosphate hydrolases"/>
    <property type="match status" value="1"/>
</dbReference>
<proteinExistence type="predicted"/>
<dbReference type="InterPro" id="IPR003439">
    <property type="entry name" value="ABC_transporter-like_ATP-bd"/>
</dbReference>
<sequence>MDIRFRLSRPGFAMDVDLQLPDTGVTALFGPSGCGKTTFLRVVAGLERLPDARVRVAGETWQSGDTWCPTHRRPLGYVFQQPGLFEHLSVRQNLLYGARRVRTPMPAQAQDHVIDLLGLSPLLDRSPGGLSGGEQQRVAIARALFTQPRLLLLDEPLAALDEVRKQDILGYLTRIRRELDIPMLFVSHSRDEVARLADYLVLLDQGRVTAHGPATDLFSRLDVSLARQPDTGVVLDTRVADHDARYDLTTLTFPGGSLLVPGSPGAPGTDVRVQVRARDVSLSLDPPGRTSILNVLPVTIDTLADAGPAQVLVRVNAGPTLLLARLSRKSVETLSLRPGQRAFAQVKAVAVLA</sequence>
<reference evidence="12" key="1">
    <citation type="submission" date="2024-05" db="EMBL/GenBank/DDBJ databases">
        <title>Genome sequencing of novel strain.</title>
        <authorList>
            <person name="Ganbat D."/>
            <person name="Ganbat S."/>
            <person name="Lee S.-J."/>
        </authorList>
    </citation>
    <scope>NUCLEOTIDE SEQUENCE</scope>
    <source>
        <strain evidence="12">SMD15-11</strain>
    </source>
</reference>
<dbReference type="SUPFAM" id="SSF50331">
    <property type="entry name" value="MOP-like"/>
    <property type="match status" value="1"/>
</dbReference>
<evidence type="ECO:0000256" key="6">
    <source>
        <dbReference type="ARBA" id="ARBA00022840"/>
    </source>
</evidence>
<dbReference type="GO" id="GO:0005524">
    <property type="term" value="F:ATP binding"/>
    <property type="evidence" value="ECO:0007669"/>
    <property type="project" value="UniProtKB-KW"/>
</dbReference>
<dbReference type="Pfam" id="PF00005">
    <property type="entry name" value="ABC_tran"/>
    <property type="match status" value="1"/>
</dbReference>
<dbReference type="RefSeq" id="WP_369600301.1">
    <property type="nucleotide sequence ID" value="NZ_CP154858.1"/>
</dbReference>
<evidence type="ECO:0000256" key="8">
    <source>
        <dbReference type="ARBA" id="ARBA00023136"/>
    </source>
</evidence>
<keyword evidence="2" id="KW-1003">Cell membrane</keyword>
<dbReference type="EMBL" id="CP154858">
    <property type="protein sequence ID" value="XDT71263.1"/>
    <property type="molecule type" value="Genomic_DNA"/>
</dbReference>
<dbReference type="InterPro" id="IPR027417">
    <property type="entry name" value="P-loop_NTPase"/>
</dbReference>
<evidence type="ECO:0000256" key="2">
    <source>
        <dbReference type="ARBA" id="ARBA00022475"/>
    </source>
</evidence>
<dbReference type="NCBIfam" id="TIGR02142">
    <property type="entry name" value="modC_ABC"/>
    <property type="match status" value="1"/>
</dbReference>
<dbReference type="InterPro" id="IPR003593">
    <property type="entry name" value="AAA+_ATPase"/>
</dbReference>
<evidence type="ECO:0000259" key="11">
    <source>
        <dbReference type="PROSITE" id="PS51866"/>
    </source>
</evidence>
<dbReference type="InterPro" id="IPR004606">
    <property type="entry name" value="Mop_domain"/>
</dbReference>
<dbReference type="PANTHER" id="PTHR43514">
    <property type="entry name" value="ABC TRANSPORTER I FAMILY MEMBER 10"/>
    <property type="match status" value="1"/>
</dbReference>
<evidence type="ECO:0000256" key="3">
    <source>
        <dbReference type="ARBA" id="ARBA00022505"/>
    </source>
</evidence>
<dbReference type="InterPro" id="IPR017871">
    <property type="entry name" value="ABC_transporter-like_CS"/>
</dbReference>
<organism evidence="12">
    <name type="scientific">Thermohahella caldifontis</name>
    <dbReference type="NCBI Taxonomy" id="3142973"/>
    <lineage>
        <taxon>Bacteria</taxon>
        <taxon>Pseudomonadati</taxon>
        <taxon>Pseudomonadota</taxon>
        <taxon>Gammaproteobacteria</taxon>
        <taxon>Oceanospirillales</taxon>
        <taxon>Hahellaceae</taxon>
        <taxon>Thermohahella</taxon>
    </lineage>
</organism>
<evidence type="ECO:0000256" key="1">
    <source>
        <dbReference type="ARBA" id="ARBA00022448"/>
    </source>
</evidence>
<dbReference type="PROSITE" id="PS00211">
    <property type="entry name" value="ABC_TRANSPORTER_1"/>
    <property type="match status" value="1"/>
</dbReference>
<keyword evidence="7" id="KW-1278">Translocase</keyword>
<keyword evidence="3 9" id="KW-0500">Molybdenum</keyword>
<protein>
    <submittedName>
        <fullName evidence="12">Molybdenum ABC transporter ATP-binding protein</fullName>
    </submittedName>
</protein>
<dbReference type="Gene3D" id="2.40.50.100">
    <property type="match status" value="1"/>
</dbReference>
<keyword evidence="4" id="KW-0997">Cell inner membrane</keyword>
<dbReference type="SMART" id="SM00382">
    <property type="entry name" value="AAA"/>
    <property type="match status" value="1"/>
</dbReference>
<dbReference type="GO" id="GO:0140359">
    <property type="term" value="F:ABC-type transporter activity"/>
    <property type="evidence" value="ECO:0007669"/>
    <property type="project" value="InterPro"/>
</dbReference>
<dbReference type="PROSITE" id="PS51866">
    <property type="entry name" value="MOP"/>
    <property type="match status" value="1"/>
</dbReference>
<dbReference type="PANTHER" id="PTHR43514:SF10">
    <property type="entry name" value="MOLYBDENUM IMPORT ATP-BINDING PROTEIN MODC 2"/>
    <property type="match status" value="1"/>
</dbReference>
<keyword evidence="5" id="KW-0547">Nucleotide-binding</keyword>
<dbReference type="InterPro" id="IPR005116">
    <property type="entry name" value="Transp-assoc_OB_typ1"/>
</dbReference>
<dbReference type="InterPro" id="IPR011868">
    <property type="entry name" value="ModC_ABC_ATP-bd"/>
</dbReference>
<keyword evidence="8" id="KW-0472">Membrane</keyword>
<dbReference type="GO" id="GO:0016020">
    <property type="term" value="C:membrane"/>
    <property type="evidence" value="ECO:0007669"/>
    <property type="project" value="InterPro"/>
</dbReference>
<dbReference type="InterPro" id="IPR008995">
    <property type="entry name" value="Mo/tungstate-bd_C_term_dom"/>
</dbReference>
<dbReference type="Pfam" id="PF03459">
    <property type="entry name" value="TOBE"/>
    <property type="match status" value="1"/>
</dbReference>
<evidence type="ECO:0000256" key="9">
    <source>
        <dbReference type="PROSITE-ProRule" id="PRU01213"/>
    </source>
</evidence>
<feature type="domain" description="Mop" evidence="11">
    <location>
        <begin position="289"/>
        <end position="353"/>
    </location>
</feature>
<dbReference type="Gene3D" id="3.40.50.300">
    <property type="entry name" value="P-loop containing nucleotide triphosphate hydrolases"/>
    <property type="match status" value="1"/>
</dbReference>
<evidence type="ECO:0000259" key="10">
    <source>
        <dbReference type="PROSITE" id="PS50893"/>
    </source>
</evidence>
<feature type="domain" description="ABC transporter" evidence="10">
    <location>
        <begin position="3"/>
        <end position="230"/>
    </location>
</feature>
<accession>A0AB39UT68</accession>
<dbReference type="AlphaFoldDB" id="A0AB39UT68"/>